<dbReference type="PANTHER" id="PTHR13696">
    <property type="entry name" value="P-LOOP CONTAINING NUCLEOSIDE TRIPHOSPHATE HYDROLASE"/>
    <property type="match status" value="1"/>
</dbReference>
<accession>A0A1B7LZA7</accession>
<evidence type="ECO:0000259" key="1">
    <source>
        <dbReference type="Pfam" id="PF13614"/>
    </source>
</evidence>
<gene>
    <name evidence="2" type="ORF">A6F49_10025</name>
</gene>
<feature type="domain" description="AAA" evidence="1">
    <location>
        <begin position="1"/>
        <end position="187"/>
    </location>
</feature>
<dbReference type="Proteomes" id="UP000078292">
    <property type="component" value="Unassembled WGS sequence"/>
</dbReference>
<dbReference type="SUPFAM" id="SSF52540">
    <property type="entry name" value="P-loop containing nucleoside triphosphate hydrolases"/>
    <property type="match status" value="1"/>
</dbReference>
<dbReference type="STRING" id="1837282.A6F49_10025"/>
<dbReference type="Gene3D" id="3.40.50.300">
    <property type="entry name" value="P-loop containing nucleotide triphosphate hydrolases"/>
    <property type="match status" value="1"/>
</dbReference>
<dbReference type="AlphaFoldDB" id="A0A1B7LZA7"/>
<dbReference type="CDD" id="cd02042">
    <property type="entry name" value="ParAB_family"/>
    <property type="match status" value="1"/>
</dbReference>
<organism evidence="2 3">
    <name type="scientific">Enteractinococcus helveticum</name>
    <dbReference type="NCBI Taxonomy" id="1837282"/>
    <lineage>
        <taxon>Bacteria</taxon>
        <taxon>Bacillati</taxon>
        <taxon>Actinomycetota</taxon>
        <taxon>Actinomycetes</taxon>
        <taxon>Micrococcales</taxon>
        <taxon>Micrococcaceae</taxon>
    </lineage>
</organism>
<dbReference type="EMBL" id="LXEY01000018">
    <property type="protein sequence ID" value="OAV60821.1"/>
    <property type="molecule type" value="Genomic_DNA"/>
</dbReference>
<reference evidence="2 3" key="1">
    <citation type="submission" date="2016-04" db="EMBL/GenBank/DDBJ databases">
        <title>First whole genome shotgun sequence of the bacterium Enteractinococcus sp. strain UASWS1574.</title>
        <authorList>
            <person name="Crovadore J."/>
            <person name="Chablais R."/>
            <person name="Lefort F."/>
        </authorList>
    </citation>
    <scope>NUCLEOTIDE SEQUENCE [LARGE SCALE GENOMIC DNA]</scope>
    <source>
        <strain evidence="2 3">UASWS1574</strain>
    </source>
</reference>
<proteinExistence type="predicted"/>
<dbReference type="InterPro" id="IPR050678">
    <property type="entry name" value="DNA_Partitioning_ATPase"/>
</dbReference>
<keyword evidence="3" id="KW-1185">Reference proteome</keyword>
<evidence type="ECO:0000313" key="3">
    <source>
        <dbReference type="Proteomes" id="UP000078292"/>
    </source>
</evidence>
<sequence length="274" mass="30218">MQVISISSLKGGVGKTSITLGLASAAWAAGVSTLVIDLDPHADTTTGLGIKHDDMSTEIGTMLRKPKQFRLHEHAVTSGWMQTNQPNGTEAGVLDVIRGSAKTSLFEKVTTRRREINRLVTLLEQTQGYDLVLIDCPPALNGVTRMAWAASTDVLLVAEPSLFSVAGTERTFRALDLFQREYAPKLKNSTLVVNRVRVASTEHKYRLAEMRRMFGKRMLDVQIPESSNWQQIQGAAWPVHAWPGDTASTAARTFDRLLQKLDQPKVPSRRALQG</sequence>
<name>A0A1B7LZA7_9MICC</name>
<dbReference type="PANTHER" id="PTHR13696:SF99">
    <property type="entry name" value="COBYRINIC ACID AC-DIAMIDE SYNTHASE"/>
    <property type="match status" value="1"/>
</dbReference>
<comment type="caution">
    <text evidence="2">The sequence shown here is derived from an EMBL/GenBank/DDBJ whole genome shotgun (WGS) entry which is preliminary data.</text>
</comment>
<dbReference type="OrthoDB" id="345269at2"/>
<dbReference type="InterPro" id="IPR025669">
    <property type="entry name" value="AAA_dom"/>
</dbReference>
<evidence type="ECO:0000313" key="2">
    <source>
        <dbReference type="EMBL" id="OAV60821.1"/>
    </source>
</evidence>
<protein>
    <submittedName>
        <fullName evidence="2">Chromosome partitioning protein ParA</fullName>
    </submittedName>
</protein>
<dbReference type="InterPro" id="IPR027417">
    <property type="entry name" value="P-loop_NTPase"/>
</dbReference>
<dbReference type="RefSeq" id="WP_043057865.1">
    <property type="nucleotide sequence ID" value="NZ_LXEY01000018.1"/>
</dbReference>
<dbReference type="Pfam" id="PF13614">
    <property type="entry name" value="AAA_31"/>
    <property type="match status" value="1"/>
</dbReference>